<protein>
    <recommendedName>
        <fullName evidence="17 18">CDP-diacylglycerol--inositol 3-phosphatidyltransferase</fullName>
        <ecNumber evidence="5 18">2.7.8.11</ecNumber>
    </recommendedName>
</protein>
<dbReference type="InterPro" id="IPR014387">
    <property type="entry name" value="CDP_diag_ino_3_P_euk"/>
</dbReference>
<evidence type="ECO:0000256" key="4">
    <source>
        <dbReference type="ARBA" id="ARBA00010441"/>
    </source>
</evidence>
<evidence type="ECO:0000256" key="7">
    <source>
        <dbReference type="ARBA" id="ARBA00022679"/>
    </source>
</evidence>
<sequence length="218" mass="24748">MTSENIFLFVPNLIGYARVVLALISFYYMPHNHIIASWCYIISGLLDAVDGHAARYFNQSTKFGAILDQLTDRCGTMCLLVTLSYFYPKYMFWFQMSMSIDVACHWIYLHSSLLQGKTSHKFIDMSENPIMRIYYTSRPVLFFMCAGNEAFYASLYLLYFTEGPLVAGFSVFRGICFLSAPVAIVKSLISLLHGAVACKNLSIIDLKEREVIRAAKGQ</sequence>
<comment type="similarity">
    <text evidence="4 18 19">Belongs to the CDP-alcohol phosphatidyltransferase class-I family.</text>
</comment>
<keyword evidence="8 20" id="KW-0812">Transmembrane</keyword>
<comment type="subcellular location">
    <subcellularLocation>
        <location evidence="3">Membrane</location>
        <topology evidence="3">Multi-pass membrane protein</topology>
    </subcellularLocation>
</comment>
<dbReference type="InterPro" id="IPR000462">
    <property type="entry name" value="CDP-OH_P_trans"/>
</dbReference>
<evidence type="ECO:0000256" key="2">
    <source>
        <dbReference type="ARBA" id="ARBA00001946"/>
    </source>
</evidence>
<evidence type="ECO:0000313" key="21">
    <source>
        <dbReference type="EMBL" id="KAK7865052.1"/>
    </source>
</evidence>
<evidence type="ECO:0000256" key="1">
    <source>
        <dbReference type="ARBA" id="ARBA00001936"/>
    </source>
</evidence>
<dbReference type="GO" id="GO:0006661">
    <property type="term" value="P:phosphatidylinositol biosynthetic process"/>
    <property type="evidence" value="ECO:0007669"/>
    <property type="project" value="TreeGrafter"/>
</dbReference>
<dbReference type="GO" id="GO:0005794">
    <property type="term" value="C:Golgi apparatus"/>
    <property type="evidence" value="ECO:0007669"/>
    <property type="project" value="TreeGrafter"/>
</dbReference>
<evidence type="ECO:0000256" key="20">
    <source>
        <dbReference type="SAM" id="Phobius"/>
    </source>
</evidence>
<keyword evidence="6 18" id="KW-0444">Lipid biosynthesis</keyword>
<dbReference type="FunFam" id="1.20.120.1760:FF:000003">
    <property type="entry name" value="CDP-diacylglycerol--inositol 3-phosphatidyltransferase"/>
    <property type="match status" value="1"/>
</dbReference>
<keyword evidence="12 18" id="KW-0443">Lipid metabolism</keyword>
<comment type="caution">
    <text evidence="21">The sequence shown here is derived from an EMBL/GenBank/DDBJ whole genome shotgun (WGS) entry which is preliminary data.</text>
</comment>
<keyword evidence="7 18" id="KW-0808">Transferase</keyword>
<comment type="catalytic activity">
    <reaction evidence="18">
        <text>a CDP-1,2-diacyl-sn-glycerol + myo-inositol = a 1,2-diacyl-sn-glycero-3-phospho-(1D-myo-inositol) + CMP + H(+)</text>
        <dbReference type="Rhea" id="RHEA:11580"/>
        <dbReference type="ChEBI" id="CHEBI:15378"/>
        <dbReference type="ChEBI" id="CHEBI:17268"/>
        <dbReference type="ChEBI" id="CHEBI:57880"/>
        <dbReference type="ChEBI" id="CHEBI:58332"/>
        <dbReference type="ChEBI" id="CHEBI:60377"/>
        <dbReference type="EC" id="2.7.8.11"/>
    </reaction>
</comment>
<evidence type="ECO:0000256" key="16">
    <source>
        <dbReference type="ARBA" id="ARBA00023264"/>
    </source>
</evidence>
<evidence type="ECO:0000256" key="6">
    <source>
        <dbReference type="ARBA" id="ARBA00022516"/>
    </source>
</evidence>
<reference evidence="21 22" key="1">
    <citation type="submission" date="2024-03" db="EMBL/GenBank/DDBJ databases">
        <title>The genome assembly and annotation of the cricket Gryllus longicercus Weissman &amp; Gray.</title>
        <authorList>
            <person name="Szrajer S."/>
            <person name="Gray D."/>
            <person name="Ylla G."/>
        </authorList>
    </citation>
    <scope>NUCLEOTIDE SEQUENCE [LARGE SCALE GENOMIC DNA]</scope>
    <source>
        <strain evidence="21">DAG 2021-001</strain>
        <tissue evidence="21">Whole body minus gut</tissue>
    </source>
</reference>
<dbReference type="EMBL" id="JAZDUA010000187">
    <property type="protein sequence ID" value="KAK7865052.1"/>
    <property type="molecule type" value="Genomic_DNA"/>
</dbReference>
<dbReference type="GO" id="GO:0003881">
    <property type="term" value="F:CDP-diacylglycerol-inositol 3-phosphatidyltransferase activity"/>
    <property type="evidence" value="ECO:0007669"/>
    <property type="project" value="UniProtKB-UniRule"/>
</dbReference>
<keyword evidence="14 18" id="KW-0594">Phospholipid biosynthesis</keyword>
<evidence type="ECO:0000256" key="8">
    <source>
        <dbReference type="ARBA" id="ARBA00022692"/>
    </source>
</evidence>
<evidence type="ECO:0000256" key="12">
    <source>
        <dbReference type="ARBA" id="ARBA00023098"/>
    </source>
</evidence>
<evidence type="ECO:0000256" key="18">
    <source>
        <dbReference type="PIRNR" id="PIRNR000848"/>
    </source>
</evidence>
<keyword evidence="13 18" id="KW-0472">Membrane</keyword>
<dbReference type="Pfam" id="PF01066">
    <property type="entry name" value="CDP-OH_P_transf"/>
    <property type="match status" value="1"/>
</dbReference>
<keyword evidence="15" id="KW-0464">Manganese</keyword>
<dbReference type="PROSITE" id="PS00379">
    <property type="entry name" value="CDP_ALCOHOL_P_TRANSF"/>
    <property type="match status" value="1"/>
</dbReference>
<keyword evidence="10" id="KW-0460">Magnesium</keyword>
<dbReference type="GO" id="GO:0016020">
    <property type="term" value="C:membrane"/>
    <property type="evidence" value="ECO:0007669"/>
    <property type="project" value="UniProtKB-SubCell"/>
</dbReference>
<feature type="transmembrane region" description="Helical" evidence="20">
    <location>
        <begin position="7"/>
        <end position="28"/>
    </location>
</feature>
<accession>A0AAN9VQP4</accession>
<evidence type="ECO:0000256" key="13">
    <source>
        <dbReference type="ARBA" id="ARBA00023136"/>
    </source>
</evidence>
<evidence type="ECO:0000256" key="9">
    <source>
        <dbReference type="ARBA" id="ARBA00022723"/>
    </source>
</evidence>
<dbReference type="InterPro" id="IPR043130">
    <property type="entry name" value="CDP-OH_PTrfase_TM_dom"/>
</dbReference>
<keyword evidence="22" id="KW-1185">Reference proteome</keyword>
<keyword evidence="16 18" id="KW-1208">Phospholipid metabolism</keyword>
<evidence type="ECO:0000256" key="19">
    <source>
        <dbReference type="RuleBase" id="RU003750"/>
    </source>
</evidence>
<name>A0AAN9VQP4_9ORTH</name>
<evidence type="ECO:0000313" key="22">
    <source>
        <dbReference type="Proteomes" id="UP001378592"/>
    </source>
</evidence>
<evidence type="ECO:0000256" key="3">
    <source>
        <dbReference type="ARBA" id="ARBA00004141"/>
    </source>
</evidence>
<feature type="transmembrane region" description="Helical" evidence="20">
    <location>
        <begin position="165"/>
        <end position="185"/>
    </location>
</feature>
<gene>
    <name evidence="21" type="ORF">R5R35_007179</name>
</gene>
<dbReference type="PIRSF" id="PIRSF000848">
    <property type="entry name" value="CDP_diag_ino_3_P"/>
    <property type="match status" value="1"/>
</dbReference>
<comment type="cofactor">
    <cofactor evidence="1">
        <name>Mn(2+)</name>
        <dbReference type="ChEBI" id="CHEBI:29035"/>
    </cofactor>
</comment>
<evidence type="ECO:0000256" key="10">
    <source>
        <dbReference type="ARBA" id="ARBA00022842"/>
    </source>
</evidence>
<evidence type="ECO:0000256" key="15">
    <source>
        <dbReference type="ARBA" id="ARBA00023211"/>
    </source>
</evidence>
<evidence type="ECO:0000256" key="14">
    <source>
        <dbReference type="ARBA" id="ARBA00023209"/>
    </source>
</evidence>
<dbReference type="PANTHER" id="PTHR15362">
    <property type="entry name" value="PHOSPHATIDYLINOSITOL SYNTHASE"/>
    <property type="match status" value="1"/>
</dbReference>
<dbReference type="EC" id="2.7.8.11" evidence="5 18"/>
<evidence type="ECO:0000256" key="11">
    <source>
        <dbReference type="ARBA" id="ARBA00022989"/>
    </source>
</evidence>
<feature type="transmembrane region" description="Helical" evidence="20">
    <location>
        <begin position="90"/>
        <end position="109"/>
    </location>
</feature>
<dbReference type="InterPro" id="IPR048254">
    <property type="entry name" value="CDP_ALCOHOL_P_TRANSF_CS"/>
</dbReference>
<evidence type="ECO:0000256" key="5">
    <source>
        <dbReference type="ARBA" id="ARBA00013212"/>
    </source>
</evidence>
<evidence type="ECO:0000256" key="17">
    <source>
        <dbReference type="ARBA" id="ARBA00070582"/>
    </source>
</evidence>
<dbReference type="Gene3D" id="1.20.120.1760">
    <property type="match status" value="1"/>
</dbReference>
<comment type="cofactor">
    <cofactor evidence="2">
        <name>Mg(2+)</name>
        <dbReference type="ChEBI" id="CHEBI:18420"/>
    </cofactor>
</comment>
<keyword evidence="9" id="KW-0479">Metal-binding</keyword>
<organism evidence="21 22">
    <name type="scientific">Gryllus longicercus</name>
    <dbReference type="NCBI Taxonomy" id="2509291"/>
    <lineage>
        <taxon>Eukaryota</taxon>
        <taxon>Metazoa</taxon>
        <taxon>Ecdysozoa</taxon>
        <taxon>Arthropoda</taxon>
        <taxon>Hexapoda</taxon>
        <taxon>Insecta</taxon>
        <taxon>Pterygota</taxon>
        <taxon>Neoptera</taxon>
        <taxon>Polyneoptera</taxon>
        <taxon>Orthoptera</taxon>
        <taxon>Ensifera</taxon>
        <taxon>Gryllidea</taxon>
        <taxon>Grylloidea</taxon>
        <taxon>Gryllidae</taxon>
        <taxon>Gryllinae</taxon>
        <taxon>Gryllus</taxon>
    </lineage>
</organism>
<dbReference type="GO" id="GO:0046872">
    <property type="term" value="F:metal ion binding"/>
    <property type="evidence" value="ECO:0007669"/>
    <property type="project" value="UniProtKB-KW"/>
</dbReference>
<keyword evidence="11 20" id="KW-1133">Transmembrane helix</keyword>
<dbReference type="PANTHER" id="PTHR15362:SF4">
    <property type="entry name" value="CDP-DIACYLGLYCEROL--INOSITOL 3-PHOSPHATIDYLTRANSFERASE"/>
    <property type="match status" value="1"/>
</dbReference>
<dbReference type="Proteomes" id="UP001378592">
    <property type="component" value="Unassembled WGS sequence"/>
</dbReference>
<feature type="transmembrane region" description="Helical" evidence="20">
    <location>
        <begin position="140"/>
        <end position="159"/>
    </location>
</feature>
<dbReference type="AlphaFoldDB" id="A0AAN9VQP4"/>
<proteinExistence type="inferred from homology"/>